<organism evidence="10 11">
    <name type="scientific">Ditylenchus destructor</name>
    <dbReference type="NCBI Taxonomy" id="166010"/>
    <lineage>
        <taxon>Eukaryota</taxon>
        <taxon>Metazoa</taxon>
        <taxon>Ecdysozoa</taxon>
        <taxon>Nematoda</taxon>
        <taxon>Chromadorea</taxon>
        <taxon>Rhabditida</taxon>
        <taxon>Tylenchina</taxon>
        <taxon>Tylenchomorpha</taxon>
        <taxon>Sphaerularioidea</taxon>
        <taxon>Anguinidae</taxon>
        <taxon>Anguininae</taxon>
        <taxon>Ditylenchus</taxon>
    </lineage>
</organism>
<keyword evidence="3 6" id="KW-0238">DNA-binding</keyword>
<evidence type="ECO:0000256" key="3">
    <source>
        <dbReference type="ARBA" id="ARBA00023125"/>
    </source>
</evidence>
<dbReference type="PANTHER" id="PTHR45793">
    <property type="entry name" value="HOMEOBOX PROTEIN"/>
    <property type="match status" value="1"/>
</dbReference>
<accession>A0AAD4MYU7</accession>
<dbReference type="EMBL" id="JAKKPZ010000038">
    <property type="protein sequence ID" value="KAI1707927.1"/>
    <property type="molecule type" value="Genomic_DNA"/>
</dbReference>
<evidence type="ECO:0000256" key="5">
    <source>
        <dbReference type="ARBA" id="ARBA00023242"/>
    </source>
</evidence>
<reference evidence="10" key="1">
    <citation type="submission" date="2022-01" db="EMBL/GenBank/DDBJ databases">
        <title>Genome Sequence Resource for Two Populations of Ditylenchus destructor, the Migratory Endoparasitic Phytonematode.</title>
        <authorList>
            <person name="Zhang H."/>
            <person name="Lin R."/>
            <person name="Xie B."/>
        </authorList>
    </citation>
    <scope>NUCLEOTIDE SEQUENCE</scope>
    <source>
        <strain evidence="10">BazhouSP</strain>
    </source>
</reference>
<dbReference type="CDD" id="cd00086">
    <property type="entry name" value="homeodomain"/>
    <property type="match status" value="1"/>
</dbReference>
<keyword evidence="11" id="KW-1185">Reference proteome</keyword>
<feature type="DNA-binding region" description="Homeobox" evidence="6">
    <location>
        <begin position="119"/>
        <end position="178"/>
    </location>
</feature>
<dbReference type="GO" id="GO:0030182">
    <property type="term" value="P:neuron differentiation"/>
    <property type="evidence" value="ECO:0007669"/>
    <property type="project" value="UniProtKB-ARBA"/>
</dbReference>
<dbReference type="AlphaFoldDB" id="A0AAD4MYU7"/>
<dbReference type="GO" id="GO:0005634">
    <property type="term" value="C:nucleus"/>
    <property type="evidence" value="ECO:0007669"/>
    <property type="project" value="UniProtKB-SubCell"/>
</dbReference>
<evidence type="ECO:0000256" key="7">
    <source>
        <dbReference type="RuleBase" id="RU000682"/>
    </source>
</evidence>
<protein>
    <submittedName>
        <fullName evidence="10">Homeobox domain-containing protein</fullName>
    </submittedName>
</protein>
<evidence type="ECO:0000256" key="6">
    <source>
        <dbReference type="PROSITE-ProRule" id="PRU00108"/>
    </source>
</evidence>
<name>A0AAD4MYU7_9BILA</name>
<keyword evidence="4 6" id="KW-0371">Homeobox</keyword>
<dbReference type="Pfam" id="PF00046">
    <property type="entry name" value="Homeodomain"/>
    <property type="match status" value="1"/>
</dbReference>
<dbReference type="Proteomes" id="UP001201812">
    <property type="component" value="Unassembled WGS sequence"/>
</dbReference>
<dbReference type="SMART" id="SM00389">
    <property type="entry name" value="HOX"/>
    <property type="match status" value="1"/>
</dbReference>
<dbReference type="FunFam" id="1.10.10.60:FF:000679">
    <property type="entry name" value="Homeobox protein aristaless"/>
    <property type="match status" value="1"/>
</dbReference>
<evidence type="ECO:0000259" key="9">
    <source>
        <dbReference type="PROSITE" id="PS50071"/>
    </source>
</evidence>
<dbReference type="GO" id="GO:0000981">
    <property type="term" value="F:DNA-binding transcription factor activity, RNA polymerase II-specific"/>
    <property type="evidence" value="ECO:0007669"/>
    <property type="project" value="InterPro"/>
</dbReference>
<feature type="region of interest" description="Disordered" evidence="8">
    <location>
        <begin position="170"/>
        <end position="260"/>
    </location>
</feature>
<feature type="domain" description="Homeobox" evidence="9">
    <location>
        <begin position="117"/>
        <end position="177"/>
    </location>
</feature>
<dbReference type="InterPro" id="IPR009057">
    <property type="entry name" value="Homeodomain-like_sf"/>
</dbReference>
<keyword evidence="2" id="KW-0217">Developmental protein</keyword>
<feature type="compositionally biased region" description="Polar residues" evidence="8">
    <location>
        <begin position="244"/>
        <end position="254"/>
    </location>
</feature>
<feature type="region of interest" description="Disordered" evidence="8">
    <location>
        <begin position="1"/>
        <end position="21"/>
    </location>
</feature>
<keyword evidence="5 6" id="KW-0539">Nucleus</keyword>
<evidence type="ECO:0000256" key="4">
    <source>
        <dbReference type="ARBA" id="ARBA00023155"/>
    </source>
</evidence>
<dbReference type="PANTHER" id="PTHR45793:SF5">
    <property type="entry name" value="HOMEOTIC PROTEIN OCELLILESS"/>
    <property type="match status" value="1"/>
</dbReference>
<evidence type="ECO:0000256" key="8">
    <source>
        <dbReference type="SAM" id="MobiDB-lite"/>
    </source>
</evidence>
<feature type="compositionally biased region" description="Polar residues" evidence="8">
    <location>
        <begin position="202"/>
        <end position="236"/>
    </location>
</feature>
<dbReference type="InterPro" id="IPR001356">
    <property type="entry name" value="HD"/>
</dbReference>
<gene>
    <name evidence="10" type="ORF">DdX_12159</name>
</gene>
<dbReference type="PROSITE" id="PS00027">
    <property type="entry name" value="HOMEOBOX_1"/>
    <property type="match status" value="1"/>
</dbReference>
<dbReference type="InterPro" id="IPR017970">
    <property type="entry name" value="Homeobox_CS"/>
</dbReference>
<dbReference type="Gene3D" id="1.10.10.60">
    <property type="entry name" value="Homeodomain-like"/>
    <property type="match status" value="1"/>
</dbReference>
<dbReference type="GO" id="GO:0000978">
    <property type="term" value="F:RNA polymerase II cis-regulatory region sequence-specific DNA binding"/>
    <property type="evidence" value="ECO:0007669"/>
    <property type="project" value="TreeGrafter"/>
</dbReference>
<evidence type="ECO:0000313" key="11">
    <source>
        <dbReference type="Proteomes" id="UP001201812"/>
    </source>
</evidence>
<feature type="compositionally biased region" description="Low complexity" evidence="8">
    <location>
        <begin position="299"/>
        <end position="311"/>
    </location>
</feature>
<comment type="subcellular location">
    <subcellularLocation>
        <location evidence="1 6 7">Nucleus</location>
    </subcellularLocation>
</comment>
<comment type="caution">
    <text evidence="10">The sequence shown here is derived from an EMBL/GenBank/DDBJ whole genome shotgun (WGS) entry which is preliminary data.</text>
</comment>
<sequence length="488" mass="50839">MPPTTQDGISVESPTSMAEQQHTNGIMASVAASTSASVTSQHYCNATTTAVSAAVDYGRSMAALSAQYGLLPYSAAALPTAASSFYPTTAAAINSGTIMSMFPGAAGNYSATTIPPRKNRRERTTFTRTQLEVLENHFTNSNYPDVYLREKIANQVQLAESRIQVWFKNRRAKQRMQDKQKPKAVTVASTIKAEKNKLAANRNASGGSTRSMHQHSSNANHHNGTAQNSLDNSSALNAHDPLANNGSSMNSEPETGTPLKEECLMPNSAALLAASKLLKAESPIDIKHSPTDKSSNLDSGLDSSKDTSASSTSILGGLSSMNVAGSMNATAYNGLMLPGTMRGSPNGTTSGLSDFSWNSGDASSFAGNAAVGSTVNPFAFSANQSGLSSTTFNNYFYPTPTYYPMPPLDPSFGYHSYPSAAAYGVAPVLQPGSGSAAVAAASAYGNIAEMSYNAVAGNTGSTAAVQGSNNPYSATSYFFSQGQPPQGC</sequence>
<proteinExistence type="predicted"/>
<evidence type="ECO:0000313" key="10">
    <source>
        <dbReference type="EMBL" id="KAI1707927.1"/>
    </source>
</evidence>
<dbReference type="PROSITE" id="PS50071">
    <property type="entry name" value="HOMEOBOX_2"/>
    <property type="match status" value="1"/>
</dbReference>
<evidence type="ECO:0000256" key="1">
    <source>
        <dbReference type="ARBA" id="ARBA00004123"/>
    </source>
</evidence>
<evidence type="ECO:0000256" key="2">
    <source>
        <dbReference type="ARBA" id="ARBA00022473"/>
    </source>
</evidence>
<feature type="region of interest" description="Disordered" evidence="8">
    <location>
        <begin position="285"/>
        <end position="311"/>
    </location>
</feature>
<dbReference type="SUPFAM" id="SSF46689">
    <property type="entry name" value="Homeodomain-like"/>
    <property type="match status" value="1"/>
</dbReference>